<feature type="domain" description="HTH marR-type" evidence="1">
    <location>
        <begin position="1"/>
        <end position="148"/>
    </location>
</feature>
<sequence length="148" mass="17339">MNELNMDLHEEVGEIDDILGFHIRLAHVAVYRHFMETFSELDLTQKQVSVLWLIDDHPAIAQADLGRRLRIDRATIMAIINRLQKRGYVQRGQSKSDGRRQTLHLTDEGKIALERARAAILDHERWLKGRFSQSEMDMLMSLLRRIHE</sequence>
<dbReference type="InterPro" id="IPR039422">
    <property type="entry name" value="MarR/SlyA-like"/>
</dbReference>
<name>A0A840HW22_9SPHN</name>
<dbReference type="GO" id="GO:0006950">
    <property type="term" value="P:response to stress"/>
    <property type="evidence" value="ECO:0007669"/>
    <property type="project" value="TreeGrafter"/>
</dbReference>
<dbReference type="GO" id="GO:0003677">
    <property type="term" value="F:DNA binding"/>
    <property type="evidence" value="ECO:0007669"/>
    <property type="project" value="UniProtKB-KW"/>
</dbReference>
<dbReference type="AlphaFoldDB" id="A0A840HW22"/>
<protein>
    <submittedName>
        <fullName evidence="2">DNA-binding MarR family transcriptional regulator</fullName>
    </submittedName>
</protein>
<dbReference type="EMBL" id="JACHOV010000007">
    <property type="protein sequence ID" value="MBB4641780.1"/>
    <property type="molecule type" value="Genomic_DNA"/>
</dbReference>
<evidence type="ECO:0000313" key="2">
    <source>
        <dbReference type="EMBL" id="MBB4641780.1"/>
    </source>
</evidence>
<dbReference type="PRINTS" id="PR00598">
    <property type="entry name" value="HTHMARR"/>
</dbReference>
<dbReference type="Proteomes" id="UP000575068">
    <property type="component" value="Unassembled WGS sequence"/>
</dbReference>
<dbReference type="InterPro" id="IPR036388">
    <property type="entry name" value="WH-like_DNA-bd_sf"/>
</dbReference>
<reference evidence="2 3" key="1">
    <citation type="submission" date="2020-08" db="EMBL/GenBank/DDBJ databases">
        <title>Genomic Encyclopedia of Type Strains, Phase IV (KMG-IV): sequencing the most valuable type-strain genomes for metagenomic binning, comparative biology and taxonomic classification.</title>
        <authorList>
            <person name="Goeker M."/>
        </authorList>
    </citation>
    <scope>NUCLEOTIDE SEQUENCE [LARGE SCALE GENOMIC DNA]</scope>
    <source>
        <strain evidence="2 3">DSM 7465</strain>
    </source>
</reference>
<organism evidence="2 3">
    <name type="scientific">Rhizorhapis suberifaciens</name>
    <name type="common">corky root of lettuce</name>
    <dbReference type="NCBI Taxonomy" id="13656"/>
    <lineage>
        <taxon>Bacteria</taxon>
        <taxon>Pseudomonadati</taxon>
        <taxon>Pseudomonadota</taxon>
        <taxon>Alphaproteobacteria</taxon>
        <taxon>Sphingomonadales</taxon>
        <taxon>Sphingomonadaceae</taxon>
        <taxon>Rhizorhapis</taxon>
    </lineage>
</organism>
<evidence type="ECO:0000313" key="3">
    <source>
        <dbReference type="Proteomes" id="UP000575068"/>
    </source>
</evidence>
<accession>A0A840HW22</accession>
<dbReference type="PROSITE" id="PS50995">
    <property type="entry name" value="HTH_MARR_2"/>
    <property type="match status" value="1"/>
</dbReference>
<dbReference type="Gene3D" id="1.10.10.10">
    <property type="entry name" value="Winged helix-like DNA-binding domain superfamily/Winged helix DNA-binding domain"/>
    <property type="match status" value="1"/>
</dbReference>
<dbReference type="PANTHER" id="PTHR33164:SF43">
    <property type="entry name" value="HTH-TYPE TRANSCRIPTIONAL REPRESSOR YETL"/>
    <property type="match status" value="1"/>
</dbReference>
<dbReference type="PANTHER" id="PTHR33164">
    <property type="entry name" value="TRANSCRIPTIONAL REGULATOR, MARR FAMILY"/>
    <property type="match status" value="1"/>
</dbReference>
<keyword evidence="3" id="KW-1185">Reference proteome</keyword>
<gene>
    <name evidence="2" type="ORF">HNQ99_002093</name>
</gene>
<dbReference type="SMART" id="SM00347">
    <property type="entry name" value="HTH_MARR"/>
    <property type="match status" value="1"/>
</dbReference>
<dbReference type="RefSeq" id="WP_184475571.1">
    <property type="nucleotide sequence ID" value="NZ_JACHOV010000007.1"/>
</dbReference>
<dbReference type="GO" id="GO:0003700">
    <property type="term" value="F:DNA-binding transcription factor activity"/>
    <property type="evidence" value="ECO:0007669"/>
    <property type="project" value="InterPro"/>
</dbReference>
<comment type="caution">
    <text evidence="2">The sequence shown here is derived from an EMBL/GenBank/DDBJ whole genome shotgun (WGS) entry which is preliminary data.</text>
</comment>
<keyword evidence="2" id="KW-0238">DNA-binding</keyword>
<evidence type="ECO:0000259" key="1">
    <source>
        <dbReference type="PROSITE" id="PS50995"/>
    </source>
</evidence>
<dbReference type="InterPro" id="IPR036390">
    <property type="entry name" value="WH_DNA-bd_sf"/>
</dbReference>
<dbReference type="Pfam" id="PF12802">
    <property type="entry name" value="MarR_2"/>
    <property type="match status" value="1"/>
</dbReference>
<dbReference type="SUPFAM" id="SSF46785">
    <property type="entry name" value="Winged helix' DNA-binding domain"/>
    <property type="match status" value="1"/>
</dbReference>
<dbReference type="InterPro" id="IPR000835">
    <property type="entry name" value="HTH_MarR-typ"/>
</dbReference>
<proteinExistence type="predicted"/>